<dbReference type="AlphaFoldDB" id="A0A6A6UHM0"/>
<dbReference type="EMBL" id="MU004232">
    <property type="protein sequence ID" value="KAF2671775.1"/>
    <property type="molecule type" value="Genomic_DNA"/>
</dbReference>
<evidence type="ECO:0000313" key="2">
    <source>
        <dbReference type="EMBL" id="KAF2671775.1"/>
    </source>
</evidence>
<dbReference type="Proteomes" id="UP000799302">
    <property type="component" value="Unassembled WGS sequence"/>
</dbReference>
<sequence>MPPIRRYLRVTRYTVLEVRIHLDDPGQIAWLLRGSDPALRRIIDSIRPLVLPKLREENERAKGKSAAKKRGVKDTVIQDDFEVSVFLTDSSTRHQLLTKSKTFSTAKRGNLKGWLEATGSTRKTAEGTADDAIEIRAESPDNDISLADIPMAGNDAEADAGNEPVLASGGGDDDKKLIPRTFYDGFSIYGRVLCLVIKRRGLATSTVSKASSSQQMMESWVSTQAAQGGTVDDGDAG</sequence>
<reference evidence="2" key="1">
    <citation type="journal article" date="2020" name="Stud. Mycol.">
        <title>101 Dothideomycetes genomes: a test case for predicting lifestyles and emergence of pathogens.</title>
        <authorList>
            <person name="Haridas S."/>
            <person name="Albert R."/>
            <person name="Binder M."/>
            <person name="Bloem J."/>
            <person name="Labutti K."/>
            <person name="Salamov A."/>
            <person name="Andreopoulos B."/>
            <person name="Baker S."/>
            <person name="Barry K."/>
            <person name="Bills G."/>
            <person name="Bluhm B."/>
            <person name="Cannon C."/>
            <person name="Castanera R."/>
            <person name="Culley D."/>
            <person name="Daum C."/>
            <person name="Ezra D."/>
            <person name="Gonzalez J."/>
            <person name="Henrissat B."/>
            <person name="Kuo A."/>
            <person name="Liang C."/>
            <person name="Lipzen A."/>
            <person name="Lutzoni F."/>
            <person name="Magnuson J."/>
            <person name="Mondo S."/>
            <person name="Nolan M."/>
            <person name="Ohm R."/>
            <person name="Pangilinan J."/>
            <person name="Park H.-J."/>
            <person name="Ramirez L."/>
            <person name="Alfaro M."/>
            <person name="Sun H."/>
            <person name="Tritt A."/>
            <person name="Yoshinaga Y."/>
            <person name="Zwiers L.-H."/>
            <person name="Turgeon B."/>
            <person name="Goodwin S."/>
            <person name="Spatafora J."/>
            <person name="Crous P."/>
            <person name="Grigoriev I."/>
        </authorList>
    </citation>
    <scope>NUCLEOTIDE SEQUENCE</scope>
    <source>
        <strain evidence="2">CBS 115976</strain>
    </source>
</reference>
<gene>
    <name evidence="2" type="ORF">BT63DRAFT_467891</name>
</gene>
<dbReference type="PANTHER" id="PTHR40635:SF1">
    <property type="match status" value="1"/>
</dbReference>
<dbReference type="PANTHER" id="PTHR40635">
    <property type="match status" value="1"/>
</dbReference>
<feature type="region of interest" description="Disordered" evidence="1">
    <location>
        <begin position="211"/>
        <end position="237"/>
    </location>
</feature>
<dbReference type="OrthoDB" id="5374757at2759"/>
<evidence type="ECO:0000256" key="1">
    <source>
        <dbReference type="SAM" id="MobiDB-lite"/>
    </source>
</evidence>
<feature type="compositionally biased region" description="Polar residues" evidence="1">
    <location>
        <begin position="211"/>
        <end position="227"/>
    </location>
</feature>
<organism evidence="2 3">
    <name type="scientific">Microthyrium microscopicum</name>
    <dbReference type="NCBI Taxonomy" id="703497"/>
    <lineage>
        <taxon>Eukaryota</taxon>
        <taxon>Fungi</taxon>
        <taxon>Dikarya</taxon>
        <taxon>Ascomycota</taxon>
        <taxon>Pezizomycotina</taxon>
        <taxon>Dothideomycetes</taxon>
        <taxon>Dothideomycetes incertae sedis</taxon>
        <taxon>Microthyriales</taxon>
        <taxon>Microthyriaceae</taxon>
        <taxon>Microthyrium</taxon>
    </lineage>
</organism>
<evidence type="ECO:0000313" key="3">
    <source>
        <dbReference type="Proteomes" id="UP000799302"/>
    </source>
</evidence>
<name>A0A6A6UHM0_9PEZI</name>
<accession>A0A6A6UHM0</accession>
<protein>
    <submittedName>
        <fullName evidence="2">Uncharacterized protein</fullName>
    </submittedName>
</protein>
<keyword evidence="3" id="KW-1185">Reference proteome</keyword>
<proteinExistence type="predicted"/>